<dbReference type="PRINTS" id="PR00260">
    <property type="entry name" value="CHEMTRNSDUCR"/>
</dbReference>
<keyword evidence="3" id="KW-0997">Cell inner membrane</keyword>
<comment type="similarity">
    <text evidence="2">Belongs to the hemerythrin family.</text>
</comment>
<feature type="domain" description="T-SNARE coiled-coil homology" evidence="12">
    <location>
        <begin position="433"/>
        <end position="485"/>
    </location>
</feature>
<dbReference type="InterPro" id="IPR004090">
    <property type="entry name" value="Chemotax_Me-accpt_rcpt"/>
</dbReference>
<dbReference type="HOGENOM" id="CLU_000445_107_27_5"/>
<comment type="similarity">
    <text evidence="7">Belongs to the methyl-accepting chemotaxis (MCP) protein family.</text>
</comment>
<evidence type="ECO:0000256" key="5">
    <source>
        <dbReference type="ARBA" id="ARBA00023004"/>
    </source>
</evidence>
<dbReference type="SUPFAM" id="SSF47188">
    <property type="entry name" value="Hemerythrin-like"/>
    <property type="match status" value="1"/>
</dbReference>
<keyword evidence="10" id="KW-0812">Transmembrane</keyword>
<dbReference type="InterPro" id="IPR012312">
    <property type="entry name" value="Hemerythrin-like"/>
</dbReference>
<dbReference type="Pfam" id="PF01814">
    <property type="entry name" value="Hemerythrin"/>
    <property type="match status" value="1"/>
</dbReference>
<dbReference type="CDD" id="cd06225">
    <property type="entry name" value="HAMP"/>
    <property type="match status" value="1"/>
</dbReference>
<dbReference type="GO" id="GO:0005886">
    <property type="term" value="C:plasma membrane"/>
    <property type="evidence" value="ECO:0007669"/>
    <property type="project" value="UniProtKB-SubCell"/>
</dbReference>
<dbReference type="Gene3D" id="1.10.287.950">
    <property type="entry name" value="Methyl-accepting chemotaxis protein"/>
    <property type="match status" value="1"/>
</dbReference>
<dbReference type="Pfam" id="PF00672">
    <property type="entry name" value="HAMP"/>
    <property type="match status" value="1"/>
</dbReference>
<dbReference type="InterPro" id="IPR035938">
    <property type="entry name" value="Hemerythrin-like_sf"/>
</dbReference>
<comment type="subcellular location">
    <subcellularLocation>
        <location evidence="1">Cell inner membrane</location>
        <topology evidence="1">Multi-pass membrane protein</topology>
    </subcellularLocation>
</comment>
<dbReference type="GO" id="GO:0006935">
    <property type="term" value="P:chemotaxis"/>
    <property type="evidence" value="ECO:0007669"/>
    <property type="project" value="InterPro"/>
</dbReference>
<evidence type="ECO:0000256" key="9">
    <source>
        <dbReference type="SAM" id="Coils"/>
    </source>
</evidence>
<dbReference type="PANTHER" id="PTHR32089:SF112">
    <property type="entry name" value="LYSOZYME-LIKE PROTEIN-RELATED"/>
    <property type="match status" value="1"/>
</dbReference>
<evidence type="ECO:0000256" key="4">
    <source>
        <dbReference type="ARBA" id="ARBA00022723"/>
    </source>
</evidence>
<evidence type="ECO:0000259" key="12">
    <source>
        <dbReference type="PROSITE" id="PS50192"/>
    </source>
</evidence>
<keyword evidence="9" id="KW-0175">Coiled coil</keyword>
<evidence type="ECO:0000313" key="15">
    <source>
        <dbReference type="Proteomes" id="UP000007058"/>
    </source>
</evidence>
<dbReference type="Gene3D" id="1.20.120.50">
    <property type="entry name" value="Hemerythrin-like"/>
    <property type="match status" value="1"/>
</dbReference>
<evidence type="ECO:0000256" key="3">
    <source>
        <dbReference type="ARBA" id="ARBA00022519"/>
    </source>
</evidence>
<accession>Q2W254</accession>
<protein>
    <submittedName>
        <fullName evidence="14">Methyl-accepting chemotaxis protein</fullName>
    </submittedName>
</protein>
<dbReference type="PROSITE" id="PS50885">
    <property type="entry name" value="HAMP"/>
    <property type="match status" value="1"/>
</dbReference>
<keyword evidence="15" id="KW-1185">Reference proteome</keyword>
<sequence length="665" mass="71614">MLSILNSLHTVYEDRTVCLVQLGTMQRNLFRIRVRLLKMLDLNAYDATMVAQIADAEEIINKEWKAYLTTELAAEEKVIADKIKTALPDYLSEKNKVIELLKANDPDKATSLANGPALQKFMHLDEQIVANIELQERIAKEEYEEGKASASQKINFSLTLGGLALALGAAIAFVIARSITGPVNGIKGCMEQLTAGNLSAEVPGVDRGDELGQMAKAVGVFKEGLLRVKEMEAEQEAQKARAEAERKAAMRQLANTFEGSVGKVIQTVTSAATQLQVSSTQMASTAAETSAQATTVASASQQASANVETVAAATEELSSSITEIAKQVERSQSVASRAQDEAANTNVQIRALSENANKIGEIVNLINDIASQTNLLALNATIEAARAGDAGKGFAVVANEVKHLATQTGKATEEIASQIRAVQDGTNNAVHAIDGITKVISEMGEISASVASAVEEQAAATQEIARNVEQAAAGTAEVSSSVVTVEQAARDTGAAAEQIHSAATDLSQQSEFLRAEVGRFLDQVRSDQSDVKLLNWDNALNMGIGNIDRHHREMFDEVNRLYAKMSQGNGAEAGQGMITLIDTVMGSHFREEEEVMSRNSYPHLDEHRRHHRDFLDRAKSHKGAVQSGDPTAAAKMFEYVATWLTNHIQMEDGKLANYLKAKKVA</sequence>
<dbReference type="Pfam" id="PF00015">
    <property type="entry name" value="MCPsignal"/>
    <property type="match status" value="1"/>
</dbReference>
<dbReference type="GO" id="GO:0007165">
    <property type="term" value="P:signal transduction"/>
    <property type="evidence" value="ECO:0007669"/>
    <property type="project" value="UniProtKB-KW"/>
</dbReference>
<keyword evidence="5" id="KW-0408">Iron</keyword>
<dbReference type="InterPro" id="IPR016131">
    <property type="entry name" value="Haemerythrin_Fe_BS"/>
</dbReference>
<keyword evidence="6 8" id="KW-0807">Transducer</keyword>
<feature type="coiled-coil region" evidence="9">
    <location>
        <begin position="225"/>
        <end position="252"/>
    </location>
</feature>
<dbReference type="InterPro" id="IPR012827">
    <property type="entry name" value="Hemerythrin_metal-bd"/>
</dbReference>
<evidence type="ECO:0000259" key="13">
    <source>
        <dbReference type="PROSITE" id="PS50885"/>
    </source>
</evidence>
<dbReference type="SMART" id="SM00283">
    <property type="entry name" value="MA"/>
    <property type="match status" value="1"/>
</dbReference>
<keyword evidence="10" id="KW-0472">Membrane</keyword>
<dbReference type="InterPro" id="IPR024478">
    <property type="entry name" value="HlyB_4HB_MCP"/>
</dbReference>
<dbReference type="AlphaFoldDB" id="Q2W254"/>
<evidence type="ECO:0000313" key="14">
    <source>
        <dbReference type="EMBL" id="BAE52071.1"/>
    </source>
</evidence>
<evidence type="ECO:0000256" key="1">
    <source>
        <dbReference type="ARBA" id="ARBA00004429"/>
    </source>
</evidence>
<evidence type="ECO:0000256" key="10">
    <source>
        <dbReference type="SAM" id="Phobius"/>
    </source>
</evidence>
<dbReference type="GO" id="GO:0046872">
    <property type="term" value="F:metal ion binding"/>
    <property type="evidence" value="ECO:0007669"/>
    <property type="project" value="UniProtKB-KW"/>
</dbReference>
<keyword evidence="4" id="KW-0479">Metal-binding</keyword>
<evidence type="ECO:0000256" key="6">
    <source>
        <dbReference type="ARBA" id="ARBA00023224"/>
    </source>
</evidence>
<dbReference type="PROSITE" id="PS50111">
    <property type="entry name" value="CHEMOTAXIS_TRANSDUC_2"/>
    <property type="match status" value="1"/>
</dbReference>
<dbReference type="PANTHER" id="PTHR32089">
    <property type="entry name" value="METHYL-ACCEPTING CHEMOTAXIS PROTEIN MCPB"/>
    <property type="match status" value="1"/>
</dbReference>
<evidence type="ECO:0000259" key="11">
    <source>
        <dbReference type="PROSITE" id="PS50111"/>
    </source>
</evidence>
<evidence type="ECO:0000256" key="8">
    <source>
        <dbReference type="PROSITE-ProRule" id="PRU00284"/>
    </source>
</evidence>
<keyword evidence="3" id="KW-1003">Cell membrane</keyword>
<dbReference type="CDD" id="cd12107">
    <property type="entry name" value="Hemerythrin"/>
    <property type="match status" value="1"/>
</dbReference>
<dbReference type="PROSITE" id="PS00550">
    <property type="entry name" value="HEMERYTHRINS"/>
    <property type="match status" value="1"/>
</dbReference>
<keyword evidence="10" id="KW-1133">Transmembrane helix</keyword>
<gene>
    <name evidence="14" type="ordered locus">amb3267</name>
</gene>
<proteinExistence type="inferred from homology"/>
<dbReference type="Pfam" id="PF12729">
    <property type="entry name" value="4HB_MCP_1"/>
    <property type="match status" value="1"/>
</dbReference>
<dbReference type="KEGG" id="mag:amb3267"/>
<dbReference type="NCBIfam" id="NF033749">
    <property type="entry name" value="bact_hemeryth"/>
    <property type="match status" value="1"/>
</dbReference>
<dbReference type="InterPro" id="IPR004089">
    <property type="entry name" value="MCPsignal_dom"/>
</dbReference>
<feature type="domain" description="Methyl-accepting transducer" evidence="11">
    <location>
        <begin position="271"/>
        <end position="507"/>
    </location>
</feature>
<dbReference type="GO" id="GO:0004888">
    <property type="term" value="F:transmembrane signaling receptor activity"/>
    <property type="evidence" value="ECO:0007669"/>
    <property type="project" value="InterPro"/>
</dbReference>
<dbReference type="EMBL" id="AP007255">
    <property type="protein sequence ID" value="BAE52071.1"/>
    <property type="molecule type" value="Genomic_DNA"/>
</dbReference>
<dbReference type="Gene3D" id="6.10.340.10">
    <property type="match status" value="1"/>
</dbReference>
<feature type="transmembrane region" description="Helical" evidence="10">
    <location>
        <begin position="156"/>
        <end position="176"/>
    </location>
</feature>
<dbReference type="STRING" id="342108.amb3267"/>
<organism evidence="14 15">
    <name type="scientific">Paramagnetospirillum magneticum (strain ATCC 700264 / AMB-1)</name>
    <name type="common">Magnetospirillum magneticum</name>
    <dbReference type="NCBI Taxonomy" id="342108"/>
    <lineage>
        <taxon>Bacteria</taxon>
        <taxon>Pseudomonadati</taxon>
        <taxon>Pseudomonadota</taxon>
        <taxon>Alphaproteobacteria</taxon>
        <taxon>Rhodospirillales</taxon>
        <taxon>Magnetospirillaceae</taxon>
        <taxon>Paramagnetospirillum</taxon>
    </lineage>
</organism>
<dbReference type="InterPro" id="IPR000727">
    <property type="entry name" value="T_SNARE_dom"/>
</dbReference>
<name>Q2W254_PARM1</name>
<dbReference type="PROSITE" id="PS50192">
    <property type="entry name" value="T_SNARE"/>
    <property type="match status" value="1"/>
</dbReference>
<dbReference type="InterPro" id="IPR003660">
    <property type="entry name" value="HAMP_dom"/>
</dbReference>
<reference evidence="14 15" key="1">
    <citation type="journal article" date="2005" name="DNA Res.">
        <title>Complete genome sequence of the facultative anaerobic magnetotactic bacterium Magnetospirillum sp. strain AMB-1.</title>
        <authorList>
            <person name="Matsunaga T."/>
            <person name="Okamura Y."/>
            <person name="Fukuda Y."/>
            <person name="Wahyudi A.T."/>
            <person name="Murase Y."/>
            <person name="Takeyama H."/>
        </authorList>
    </citation>
    <scope>NUCLEOTIDE SEQUENCE [LARGE SCALE GENOMIC DNA]</scope>
    <source>
        <strain evidence="15">ATCC 700264 / AMB-1</strain>
    </source>
</reference>
<dbReference type="NCBIfam" id="TIGR02481">
    <property type="entry name" value="hemeryth_dom"/>
    <property type="match status" value="1"/>
</dbReference>
<dbReference type="SUPFAM" id="SSF58104">
    <property type="entry name" value="Methyl-accepting chemotaxis protein (MCP) signaling domain"/>
    <property type="match status" value="1"/>
</dbReference>
<dbReference type="SMART" id="SM00304">
    <property type="entry name" value="HAMP"/>
    <property type="match status" value="1"/>
</dbReference>
<evidence type="ECO:0000256" key="2">
    <source>
        <dbReference type="ARBA" id="ARBA00010587"/>
    </source>
</evidence>
<feature type="domain" description="HAMP" evidence="13">
    <location>
        <begin position="177"/>
        <end position="230"/>
    </location>
</feature>
<dbReference type="Proteomes" id="UP000007058">
    <property type="component" value="Chromosome"/>
</dbReference>
<evidence type="ECO:0000256" key="7">
    <source>
        <dbReference type="ARBA" id="ARBA00029447"/>
    </source>
</evidence>